<evidence type="ECO:0000259" key="5">
    <source>
        <dbReference type="PROSITE" id="PS50893"/>
    </source>
</evidence>
<dbReference type="PROSITE" id="PS50893">
    <property type="entry name" value="ABC_TRANSPORTER_2"/>
    <property type="match status" value="1"/>
</dbReference>
<accession>A0A0D5NFD9</accession>
<dbReference type="InterPro" id="IPR003593">
    <property type="entry name" value="AAA+_ATPase"/>
</dbReference>
<dbReference type="SUPFAM" id="SSF52540">
    <property type="entry name" value="P-loop containing nucleoside triphosphate hydrolases"/>
    <property type="match status" value="1"/>
</dbReference>
<reference evidence="6 7" key="1">
    <citation type="journal article" date="2015" name="J. Biotechnol.">
        <title>Complete genome sequence of Paenibacillus beijingensis 7188(T) (=DSM 24997(T)), a novel rhizobacterium from jujube garden soil.</title>
        <authorList>
            <person name="Kwak Y."/>
            <person name="Shin J.H."/>
        </authorList>
    </citation>
    <scope>NUCLEOTIDE SEQUENCE [LARGE SCALE GENOMIC DNA]</scope>
    <source>
        <strain evidence="6 7">DSM 24997</strain>
    </source>
</reference>
<sequence>MLKVQHLGKQYDNGWALQPLDLELKRGLHGLLGPNGAGKSTLMRLLAGLLPATSGDAYLNGSSVRDFRRTSRAIGYLPQIVRVHPQLTARQWLTHAAALHGVKGKTARAETVQRILEEVNLAEEADWPSRAYSFGMIKRLCIAQALLSGSELLIVDEPTAGLDPEERLRLRSLLADAAATRIVLLSTHVLGDIQASCKNVLVLAGGRLLYHGELAGLTRFAQDRTWTWEASESEWRRMPLRGLLSARSTPDGIVCRALADKRPTPFAEPAFPTVEEGYLALISSGGRML</sequence>
<evidence type="ECO:0000313" key="6">
    <source>
        <dbReference type="EMBL" id="AJY73677.1"/>
    </source>
</evidence>
<dbReference type="Proteomes" id="UP000032633">
    <property type="component" value="Chromosome"/>
</dbReference>
<keyword evidence="2" id="KW-0813">Transport</keyword>
<keyword evidence="3" id="KW-0547">Nucleotide-binding</keyword>
<dbReference type="KEGG" id="pbj:VN24_02315"/>
<dbReference type="Gene3D" id="3.40.50.300">
    <property type="entry name" value="P-loop containing nucleotide triphosphate hydrolases"/>
    <property type="match status" value="1"/>
</dbReference>
<dbReference type="InterPro" id="IPR003439">
    <property type="entry name" value="ABC_transporter-like_ATP-bd"/>
</dbReference>
<feature type="domain" description="ABC transporter" evidence="5">
    <location>
        <begin position="2"/>
        <end position="230"/>
    </location>
</feature>
<evidence type="ECO:0000256" key="4">
    <source>
        <dbReference type="ARBA" id="ARBA00022840"/>
    </source>
</evidence>
<dbReference type="PATRIC" id="fig|1126833.4.peg.509"/>
<dbReference type="GO" id="GO:0005524">
    <property type="term" value="F:ATP binding"/>
    <property type="evidence" value="ECO:0007669"/>
    <property type="project" value="UniProtKB-KW"/>
</dbReference>
<name>A0A0D5NFD9_9BACL</name>
<dbReference type="RefSeq" id="WP_045669112.1">
    <property type="nucleotide sequence ID" value="NZ_CP011058.1"/>
</dbReference>
<evidence type="ECO:0000313" key="7">
    <source>
        <dbReference type="Proteomes" id="UP000032633"/>
    </source>
</evidence>
<dbReference type="HOGENOM" id="CLU_000604_1_2_9"/>
<dbReference type="PANTHER" id="PTHR43335">
    <property type="entry name" value="ABC TRANSPORTER, ATP-BINDING PROTEIN"/>
    <property type="match status" value="1"/>
</dbReference>
<organism evidence="6 7">
    <name type="scientific">Paenibacillus beijingensis</name>
    <dbReference type="NCBI Taxonomy" id="1126833"/>
    <lineage>
        <taxon>Bacteria</taxon>
        <taxon>Bacillati</taxon>
        <taxon>Bacillota</taxon>
        <taxon>Bacilli</taxon>
        <taxon>Bacillales</taxon>
        <taxon>Paenibacillaceae</taxon>
        <taxon>Paenibacillus</taxon>
    </lineage>
</organism>
<dbReference type="InterPro" id="IPR027417">
    <property type="entry name" value="P-loop_NTPase"/>
</dbReference>
<dbReference type="OrthoDB" id="9804819at2"/>
<comment type="similarity">
    <text evidence="1">Belongs to the ABC transporter superfamily.</text>
</comment>
<evidence type="ECO:0000256" key="3">
    <source>
        <dbReference type="ARBA" id="ARBA00022741"/>
    </source>
</evidence>
<dbReference type="STRING" id="1126833.VN24_02315"/>
<proteinExistence type="inferred from homology"/>
<dbReference type="PROSITE" id="PS00211">
    <property type="entry name" value="ABC_TRANSPORTER_1"/>
    <property type="match status" value="1"/>
</dbReference>
<reference evidence="7" key="2">
    <citation type="submission" date="2015-03" db="EMBL/GenBank/DDBJ databases">
        <title>Genome sequence of Paenibacillus beijingensis strain DSM 24997T.</title>
        <authorList>
            <person name="Kwak Y."/>
            <person name="Shin J.-H."/>
        </authorList>
    </citation>
    <scope>NUCLEOTIDE SEQUENCE [LARGE SCALE GENOMIC DNA]</scope>
    <source>
        <strain evidence="7">DSM 24997</strain>
    </source>
</reference>
<evidence type="ECO:0000256" key="1">
    <source>
        <dbReference type="ARBA" id="ARBA00005417"/>
    </source>
</evidence>
<dbReference type="EMBL" id="CP011058">
    <property type="protein sequence ID" value="AJY73677.1"/>
    <property type="molecule type" value="Genomic_DNA"/>
</dbReference>
<dbReference type="AlphaFoldDB" id="A0A0D5NFD9"/>
<dbReference type="InterPro" id="IPR017871">
    <property type="entry name" value="ABC_transporter-like_CS"/>
</dbReference>
<dbReference type="Pfam" id="PF00005">
    <property type="entry name" value="ABC_tran"/>
    <property type="match status" value="1"/>
</dbReference>
<keyword evidence="4" id="KW-0067">ATP-binding</keyword>
<keyword evidence="7" id="KW-1185">Reference proteome</keyword>
<gene>
    <name evidence="6" type="ORF">VN24_02315</name>
</gene>
<dbReference type="PANTHER" id="PTHR43335:SF2">
    <property type="entry name" value="ABC TRANSPORTER, ATP-BINDING PROTEIN"/>
    <property type="match status" value="1"/>
</dbReference>
<protein>
    <recommendedName>
        <fullName evidence="5">ABC transporter domain-containing protein</fullName>
    </recommendedName>
</protein>
<dbReference type="SMART" id="SM00382">
    <property type="entry name" value="AAA"/>
    <property type="match status" value="1"/>
</dbReference>
<evidence type="ECO:0000256" key="2">
    <source>
        <dbReference type="ARBA" id="ARBA00022448"/>
    </source>
</evidence>
<dbReference type="GO" id="GO:0016887">
    <property type="term" value="F:ATP hydrolysis activity"/>
    <property type="evidence" value="ECO:0007669"/>
    <property type="project" value="InterPro"/>
</dbReference>